<keyword evidence="3" id="KW-1185">Reference proteome</keyword>
<feature type="compositionally biased region" description="Low complexity" evidence="1">
    <location>
        <begin position="409"/>
        <end position="418"/>
    </location>
</feature>
<gene>
    <name evidence="2" type="ORF">ACFO3J_27345</name>
</gene>
<reference evidence="3" key="1">
    <citation type="journal article" date="2019" name="Int. J. Syst. Evol. Microbiol.">
        <title>The Global Catalogue of Microorganisms (GCM) 10K type strain sequencing project: providing services to taxonomists for standard genome sequencing and annotation.</title>
        <authorList>
            <consortium name="The Broad Institute Genomics Platform"/>
            <consortium name="The Broad Institute Genome Sequencing Center for Infectious Disease"/>
            <person name="Wu L."/>
            <person name="Ma J."/>
        </authorList>
    </citation>
    <scope>NUCLEOTIDE SEQUENCE [LARGE SCALE GENOMIC DNA]</scope>
    <source>
        <strain evidence="3">CGMCC 4.7237</strain>
    </source>
</reference>
<evidence type="ECO:0000313" key="2">
    <source>
        <dbReference type="EMBL" id="MFC4035159.1"/>
    </source>
</evidence>
<proteinExistence type="predicted"/>
<name>A0ABV8HY57_9ACTN</name>
<evidence type="ECO:0000313" key="3">
    <source>
        <dbReference type="Proteomes" id="UP001595765"/>
    </source>
</evidence>
<feature type="region of interest" description="Disordered" evidence="1">
    <location>
        <begin position="367"/>
        <end position="418"/>
    </location>
</feature>
<evidence type="ECO:0000256" key="1">
    <source>
        <dbReference type="SAM" id="MobiDB-lite"/>
    </source>
</evidence>
<dbReference type="EMBL" id="JBHSBB010000021">
    <property type="protein sequence ID" value="MFC4035159.1"/>
    <property type="molecule type" value="Genomic_DNA"/>
</dbReference>
<sequence>MIAHLQRASHTAGLLAYLYGPGERGDQGNPRLVGGDCHGAPLDLLTHAGSLPYLAHALNAPVERLGNRAPERPVWVCSVRSDPRQLDLTDAQWAEVARRVAAVTVAPGGDPDACRWIALRNQPRQVHVVATLAREDGGLHNAYRDAFRLQSECHRIATELGHLPPAPTPTESAPAPENLMPITVTIAPEPSGSVVARGGDSLAKSLLNHAGFAYANDWHGPRHRLPTSMSRDEQAAISAHAAQMLRAARYTVELDPVLDTSSAGPQRAHSLGDQVLAVTDRIRGAESGAELADALAPLLDPEQGALERVREALEAAGEQITDLADEAYQLGDRFGFASDFIIAAQSELAGEDEELRRVAVPPQERAAPLSAGVHDARSAALAASPAATRAPASLDASPSAPAAAPPAGPAGNSASRTR</sequence>
<dbReference type="RefSeq" id="WP_386434626.1">
    <property type="nucleotide sequence ID" value="NZ_JBHSBB010000021.1"/>
</dbReference>
<organism evidence="2 3">
    <name type="scientific">Streptomyces polygonati</name>
    <dbReference type="NCBI Taxonomy" id="1617087"/>
    <lineage>
        <taxon>Bacteria</taxon>
        <taxon>Bacillati</taxon>
        <taxon>Actinomycetota</taxon>
        <taxon>Actinomycetes</taxon>
        <taxon>Kitasatosporales</taxon>
        <taxon>Streptomycetaceae</taxon>
        <taxon>Streptomyces</taxon>
    </lineage>
</organism>
<evidence type="ECO:0008006" key="4">
    <source>
        <dbReference type="Google" id="ProtNLM"/>
    </source>
</evidence>
<feature type="compositionally biased region" description="Low complexity" evidence="1">
    <location>
        <begin position="378"/>
        <end position="402"/>
    </location>
</feature>
<comment type="caution">
    <text evidence="2">The sequence shown here is derived from an EMBL/GenBank/DDBJ whole genome shotgun (WGS) entry which is preliminary data.</text>
</comment>
<dbReference type="Proteomes" id="UP001595765">
    <property type="component" value="Unassembled WGS sequence"/>
</dbReference>
<protein>
    <recommendedName>
        <fullName evidence="4">Mobilization protein</fullName>
    </recommendedName>
</protein>
<accession>A0ABV8HY57</accession>